<dbReference type="PANTHER" id="PTHR30024">
    <property type="entry name" value="ALIPHATIC SULFONATES-BINDING PROTEIN-RELATED"/>
    <property type="match status" value="1"/>
</dbReference>
<name>A0A165Z3N6_9BACI</name>
<feature type="domain" description="SsuA/THI5-like" evidence="2">
    <location>
        <begin position="100"/>
        <end position="282"/>
    </location>
</feature>
<evidence type="ECO:0000259" key="2">
    <source>
        <dbReference type="Pfam" id="PF09084"/>
    </source>
</evidence>
<dbReference type="Pfam" id="PF09084">
    <property type="entry name" value="NMT1"/>
    <property type="match status" value="1"/>
</dbReference>
<proteinExistence type="predicted"/>
<reference evidence="3 4" key="1">
    <citation type="submission" date="2016-04" db="EMBL/GenBank/DDBJ databases">
        <title>Draft genome sequence of Aeribacillus pallidus 8m3 from petroleum reservoir.</title>
        <authorList>
            <person name="Poltaraus A.B."/>
            <person name="Nazina T.N."/>
            <person name="Tourova T.P."/>
            <person name="Malakho S.M."/>
            <person name="Korshunova A.V."/>
            <person name="Sokolova D.S."/>
        </authorList>
    </citation>
    <scope>NUCLEOTIDE SEQUENCE [LARGE SCALE GENOMIC DNA]</scope>
    <source>
        <strain evidence="3 4">8m3</strain>
    </source>
</reference>
<dbReference type="SUPFAM" id="SSF53850">
    <property type="entry name" value="Periplasmic binding protein-like II"/>
    <property type="match status" value="1"/>
</dbReference>
<keyword evidence="1" id="KW-0732">Signal</keyword>
<feature type="chain" id="PRO_5038705482" description="SsuA/THI5-like domain-containing protein" evidence="1">
    <location>
        <begin position="28"/>
        <end position="347"/>
    </location>
</feature>
<dbReference type="InterPro" id="IPR015168">
    <property type="entry name" value="SsuA/THI5"/>
</dbReference>
<comment type="caution">
    <text evidence="3">The sequence shown here is derived from an EMBL/GenBank/DDBJ whole genome shotgun (WGS) entry which is preliminary data.</text>
</comment>
<protein>
    <recommendedName>
        <fullName evidence="2">SsuA/THI5-like domain-containing protein</fullName>
    </recommendedName>
</protein>
<evidence type="ECO:0000313" key="4">
    <source>
        <dbReference type="Proteomes" id="UP000076476"/>
    </source>
</evidence>
<organism evidence="3 4">
    <name type="scientific">Aeribacillus pallidus</name>
    <dbReference type="NCBI Taxonomy" id="33936"/>
    <lineage>
        <taxon>Bacteria</taxon>
        <taxon>Bacillati</taxon>
        <taxon>Bacillota</taxon>
        <taxon>Bacilli</taxon>
        <taxon>Bacillales</taxon>
        <taxon>Bacillaceae</taxon>
        <taxon>Aeribacillus</taxon>
    </lineage>
</organism>
<dbReference type="STRING" id="33936.AZI98_01240"/>
<dbReference type="Gene3D" id="3.40.190.10">
    <property type="entry name" value="Periplasmic binding protein-like II"/>
    <property type="match status" value="3"/>
</dbReference>
<dbReference type="AlphaFoldDB" id="A0A165Z3N6"/>
<accession>A0A165Z3N6</accession>
<gene>
    <name evidence="3" type="ORF">AZI98_01240</name>
</gene>
<dbReference type="PROSITE" id="PS51257">
    <property type="entry name" value="PROKAR_LIPOPROTEIN"/>
    <property type="match status" value="1"/>
</dbReference>
<dbReference type="Proteomes" id="UP000076476">
    <property type="component" value="Unassembled WGS sequence"/>
</dbReference>
<dbReference type="RefSeq" id="WP_063386478.1">
    <property type="nucleotide sequence ID" value="NZ_LWBR01000005.1"/>
</dbReference>
<keyword evidence="4" id="KW-1185">Reference proteome</keyword>
<feature type="signal peptide" evidence="1">
    <location>
        <begin position="1"/>
        <end position="27"/>
    </location>
</feature>
<dbReference type="EMBL" id="LWBR01000005">
    <property type="protein sequence ID" value="KZN97798.1"/>
    <property type="molecule type" value="Genomic_DNA"/>
</dbReference>
<dbReference type="OrthoDB" id="286202at2"/>
<evidence type="ECO:0000256" key="1">
    <source>
        <dbReference type="SAM" id="SignalP"/>
    </source>
</evidence>
<evidence type="ECO:0000313" key="3">
    <source>
        <dbReference type="EMBL" id="KZN97798.1"/>
    </source>
</evidence>
<sequence>MGKSSKKKSFIFFIAIFALLTACSSNNTSTNKNAETENHSNAGVEEKGKTLRLGYINSTGNKDKDKPAVSGAEGWALNKGFLQEELKKIGITNIEYFSFPNGPNLNEAMASGEIDVGILGDTPALLARSSGQKTRLIGFANIFQDIWLVTNKKNGVSSLEELKGKTVATSNGSYMLRYLTGLLEENNLLEDVKIVHLLPPEAAAALERGDIQAYAFPTYMGPKHVKLGFPLLHQASKTTPHLTGTSVTIASEKFLEQNPEFLSVWTDTRERAVKDLKEHQEEFYQYVAEVIKQDLDVVKESLPLNNIREENFPKEGLELLEGTKKFLVKQGLIKKDFAIKDWMLKDQ</sequence>